<gene>
    <name evidence="10" type="ORF">DS742_22450</name>
</gene>
<dbReference type="Gene3D" id="3.30.420.40">
    <property type="match status" value="2"/>
</dbReference>
<protein>
    <recommendedName>
        <fullName evidence="6">ATP:glycerol 3-phosphotransferase</fullName>
    </recommendedName>
</protein>
<dbReference type="GO" id="GO:0019563">
    <property type="term" value="P:glycerol catabolic process"/>
    <property type="evidence" value="ECO:0007669"/>
    <property type="project" value="TreeGrafter"/>
</dbReference>
<organism evidence="10 11">
    <name type="scientific">Lacrimispora amygdalina</name>
    <dbReference type="NCBI Taxonomy" id="253257"/>
    <lineage>
        <taxon>Bacteria</taxon>
        <taxon>Bacillati</taxon>
        <taxon>Bacillota</taxon>
        <taxon>Clostridia</taxon>
        <taxon>Lachnospirales</taxon>
        <taxon>Lachnospiraceae</taxon>
        <taxon>Lacrimispora</taxon>
    </lineage>
</organism>
<dbReference type="CDD" id="cd07769">
    <property type="entry name" value="ASKHA_NBD_FGGY_GK"/>
    <property type="match status" value="1"/>
</dbReference>
<reference evidence="10 11" key="1">
    <citation type="submission" date="2018-07" db="EMBL/GenBank/DDBJ databases">
        <title>New species, Clostridium PI-S10-A1B.</title>
        <authorList>
            <person name="Krishna G."/>
            <person name="Summeta K."/>
            <person name="Shikha S."/>
            <person name="Prabhu P.B."/>
            <person name="Suresh K."/>
        </authorList>
    </citation>
    <scope>NUCLEOTIDE SEQUENCE [LARGE SCALE GENOMIC DNA]</scope>
    <source>
        <strain evidence="10 11">PI-S10-A1B</strain>
    </source>
</reference>
<feature type="domain" description="Carbohydrate kinase FGGY N-terminal" evidence="8">
    <location>
        <begin position="3"/>
        <end position="241"/>
    </location>
</feature>
<dbReference type="SUPFAM" id="SSF53067">
    <property type="entry name" value="Actin-like ATPase domain"/>
    <property type="match status" value="2"/>
</dbReference>
<dbReference type="OrthoDB" id="9805576at2"/>
<dbReference type="GO" id="GO:0004370">
    <property type="term" value="F:glycerol kinase activity"/>
    <property type="evidence" value="ECO:0007669"/>
    <property type="project" value="TreeGrafter"/>
</dbReference>
<dbReference type="EMBL" id="QOHO01000075">
    <property type="protein sequence ID" value="RFZ76694.1"/>
    <property type="molecule type" value="Genomic_DNA"/>
</dbReference>
<dbReference type="InterPro" id="IPR000577">
    <property type="entry name" value="Carb_kinase_FGGY"/>
</dbReference>
<evidence type="ECO:0000256" key="7">
    <source>
        <dbReference type="RuleBase" id="RU003733"/>
    </source>
</evidence>
<evidence type="ECO:0000256" key="6">
    <source>
        <dbReference type="ARBA" id="ARBA00043149"/>
    </source>
</evidence>
<evidence type="ECO:0000313" key="10">
    <source>
        <dbReference type="EMBL" id="RFZ76694.1"/>
    </source>
</evidence>
<dbReference type="Proteomes" id="UP000260680">
    <property type="component" value="Unassembled WGS sequence"/>
</dbReference>
<sequence>MKYVIAIDQSTQGTKAVLFDQTGKLRGRADRKHKQIVNKKGWVSHDLKEIYENLILAVREVLDRSDIGRENVAAAGISNQRESTAVWSRSGEPFAPSVVWQCSRAARISDRFQNFSPVIYEKTGLPLSPYFPAAKMAWLLENVSLKEPYCLGTMDSYLVYRLTKGNSFLTDYSNASRTQLFNLHTLEWDEELCRMFGVPIEALPRVCDSNACFGYTDFEGYLDLPVPVYGVMGDSHAALFGQGCHMPGQAKATYGTGSSIMMNAGDSFIKSSAGLATSLAWGMNGRVEYVLEGNINYAGAVISWMKNEMGLISSDEEAEDLVNKANQKDTAVLIPAFTGLSAPYWRENARAMILGMSRTTGKAELVKAAVESIAFQVSDVLTAMEKDSKKVLKELCADGGPAKNRYLMQFQSDISDIRMRVSRQEELSAIGAAYMAGIASGIYDRDKIFTNIDYDIYDSHMGMESRNERKNRWREGIDLVCKNAGGCETS</sequence>
<evidence type="ECO:0000256" key="3">
    <source>
        <dbReference type="ARBA" id="ARBA00022741"/>
    </source>
</evidence>
<proteinExistence type="inferred from homology"/>
<dbReference type="AlphaFoldDB" id="A0A3E2N6X2"/>
<dbReference type="InterPro" id="IPR043129">
    <property type="entry name" value="ATPase_NBD"/>
</dbReference>
<evidence type="ECO:0000256" key="1">
    <source>
        <dbReference type="ARBA" id="ARBA00009156"/>
    </source>
</evidence>
<comment type="similarity">
    <text evidence="1 7">Belongs to the FGGY kinase family.</text>
</comment>
<dbReference type="PIRSF" id="PIRSF000538">
    <property type="entry name" value="GlpK"/>
    <property type="match status" value="1"/>
</dbReference>
<evidence type="ECO:0000256" key="5">
    <source>
        <dbReference type="ARBA" id="ARBA00022840"/>
    </source>
</evidence>
<evidence type="ECO:0000259" key="9">
    <source>
        <dbReference type="Pfam" id="PF02782"/>
    </source>
</evidence>
<name>A0A3E2N6X2_9FIRM</name>
<comment type="caution">
    <text evidence="10">The sequence shown here is derived from an EMBL/GenBank/DDBJ whole genome shotgun (WGS) entry which is preliminary data.</text>
</comment>
<evidence type="ECO:0000259" key="8">
    <source>
        <dbReference type="Pfam" id="PF00370"/>
    </source>
</evidence>
<dbReference type="PANTHER" id="PTHR10196:SF69">
    <property type="entry name" value="GLYCEROL KINASE"/>
    <property type="match status" value="1"/>
</dbReference>
<dbReference type="GO" id="GO:0005829">
    <property type="term" value="C:cytosol"/>
    <property type="evidence" value="ECO:0007669"/>
    <property type="project" value="TreeGrafter"/>
</dbReference>
<dbReference type="NCBIfam" id="NF000756">
    <property type="entry name" value="PRK00047.1"/>
    <property type="match status" value="1"/>
</dbReference>
<dbReference type="PROSITE" id="PS00933">
    <property type="entry name" value="FGGY_KINASES_1"/>
    <property type="match status" value="1"/>
</dbReference>
<dbReference type="GO" id="GO:0005524">
    <property type="term" value="F:ATP binding"/>
    <property type="evidence" value="ECO:0007669"/>
    <property type="project" value="UniProtKB-KW"/>
</dbReference>
<evidence type="ECO:0000256" key="4">
    <source>
        <dbReference type="ARBA" id="ARBA00022777"/>
    </source>
</evidence>
<dbReference type="PANTHER" id="PTHR10196">
    <property type="entry name" value="SUGAR KINASE"/>
    <property type="match status" value="1"/>
</dbReference>
<evidence type="ECO:0000256" key="2">
    <source>
        <dbReference type="ARBA" id="ARBA00022679"/>
    </source>
</evidence>
<keyword evidence="2 7" id="KW-0808">Transferase</keyword>
<feature type="domain" description="Carbohydrate kinase FGGY C-terminal" evidence="9">
    <location>
        <begin position="251"/>
        <end position="439"/>
    </location>
</feature>
<evidence type="ECO:0000313" key="11">
    <source>
        <dbReference type="Proteomes" id="UP000260680"/>
    </source>
</evidence>
<keyword evidence="4 7" id="KW-0418">Kinase</keyword>
<accession>A0A3E2N6X2</accession>
<dbReference type="InterPro" id="IPR018484">
    <property type="entry name" value="FGGY_N"/>
</dbReference>
<keyword evidence="5" id="KW-0067">ATP-binding</keyword>
<dbReference type="Pfam" id="PF02782">
    <property type="entry name" value="FGGY_C"/>
    <property type="match status" value="1"/>
</dbReference>
<dbReference type="RefSeq" id="WP_117419196.1">
    <property type="nucleotide sequence ID" value="NZ_QOHO01000075.1"/>
</dbReference>
<keyword evidence="3" id="KW-0547">Nucleotide-binding</keyword>
<dbReference type="InterPro" id="IPR018485">
    <property type="entry name" value="FGGY_C"/>
</dbReference>
<dbReference type="InterPro" id="IPR018483">
    <property type="entry name" value="Carb_kinase_FGGY_CS"/>
</dbReference>
<dbReference type="PROSITE" id="PS00445">
    <property type="entry name" value="FGGY_KINASES_2"/>
    <property type="match status" value="1"/>
</dbReference>
<dbReference type="Pfam" id="PF00370">
    <property type="entry name" value="FGGY_N"/>
    <property type="match status" value="1"/>
</dbReference>